<dbReference type="GO" id="GO:0009244">
    <property type="term" value="P:lipopolysaccharide core region biosynthetic process"/>
    <property type="evidence" value="ECO:0007669"/>
    <property type="project" value="TreeGrafter"/>
</dbReference>
<proteinExistence type="predicted"/>
<evidence type="ECO:0000313" key="4">
    <source>
        <dbReference type="Proteomes" id="UP000003653"/>
    </source>
</evidence>
<dbReference type="CDD" id="cd03789">
    <property type="entry name" value="GT9_LPS_heptosyltransferase"/>
    <property type="match status" value="1"/>
</dbReference>
<name>D5PDI2_9MYCO</name>
<dbReference type="Proteomes" id="UP000003653">
    <property type="component" value="Unassembled WGS sequence"/>
</dbReference>
<comment type="caution">
    <text evidence="3">The sequence shown here is derived from an EMBL/GenBank/DDBJ whole genome shotgun (WGS) entry which is preliminary data.</text>
</comment>
<dbReference type="SUPFAM" id="SSF53756">
    <property type="entry name" value="UDP-Glycosyltransferase/glycogen phosphorylase"/>
    <property type="match status" value="1"/>
</dbReference>
<sequence length="330" mass="34586">MRLHGVVVALTLEAGADVGGADSIVVLRALGLGDLLTAVPALRGLRRRYPRARVMLAAPDRYRELALLTGTIDELLPTSCLGDVQPLPGPPALGINLHGCGPESIDHLLAWAPQSVLTHRHRRHPDLDGPPWCSDVHEVNRWCTLLEWGGIPCDADDVLIPRPPGIPFDQTGAVVIHPGASAPARQWPVDRFAAVAAALSDDGHEVVITGSAGEFDLAHRVARTAGLPRTAVMSGLLDLPALTALVSDSRLVICGDTGLGHLAAATGTASVVLFGPTAPERWGPRGPAPHVALWAGGVGDPHAAMPHEGLLMITVARVLAASRQILRETA</sequence>
<dbReference type="PANTHER" id="PTHR30160:SF1">
    <property type="entry name" value="LIPOPOLYSACCHARIDE 1,2-N-ACETYLGLUCOSAMINETRANSFERASE-RELATED"/>
    <property type="match status" value="1"/>
</dbReference>
<dbReference type="Pfam" id="PF01075">
    <property type="entry name" value="Glyco_transf_9"/>
    <property type="match status" value="1"/>
</dbReference>
<protein>
    <submittedName>
        <fullName evidence="3">Heptosyltransferase</fullName>
    </submittedName>
</protein>
<reference evidence="3 4" key="1">
    <citation type="submission" date="2010-04" db="EMBL/GenBank/DDBJ databases">
        <authorList>
            <person name="Muzny D."/>
            <person name="Qin X."/>
            <person name="Deng J."/>
            <person name="Jiang H."/>
            <person name="Liu Y."/>
            <person name="Qu J."/>
            <person name="Song X.-Z."/>
            <person name="Zhang L."/>
            <person name="Thornton R."/>
            <person name="Coyle M."/>
            <person name="Francisco L."/>
            <person name="Jackson L."/>
            <person name="Javaid M."/>
            <person name="Korchina V."/>
            <person name="Kovar C."/>
            <person name="Mata R."/>
            <person name="Mathew T."/>
            <person name="Ngo R."/>
            <person name="Nguyen L."/>
            <person name="Nguyen N."/>
            <person name="Okwuonu G."/>
            <person name="Ongeri F."/>
            <person name="Pham C."/>
            <person name="Simmons D."/>
            <person name="Wilczek-Boney K."/>
            <person name="Hale W."/>
            <person name="Jakkamsetti A."/>
            <person name="Pham P."/>
            <person name="Ruth R."/>
            <person name="San Lucas F."/>
            <person name="Warren J."/>
            <person name="Zhang J."/>
            <person name="Zhao Z."/>
            <person name="Zhou C."/>
            <person name="Zhu D."/>
            <person name="Lee S."/>
            <person name="Bess C."/>
            <person name="Blankenburg K."/>
            <person name="Forbes L."/>
            <person name="Fu Q."/>
            <person name="Gubbala S."/>
            <person name="Hirani K."/>
            <person name="Jayaseelan J.C."/>
            <person name="Lara F."/>
            <person name="Munidasa M."/>
            <person name="Palculict T."/>
            <person name="Patil S."/>
            <person name="Pu L.-L."/>
            <person name="Saada N."/>
            <person name="Tang L."/>
            <person name="Weissenberger G."/>
            <person name="Zhu Y."/>
            <person name="Hemphill L."/>
            <person name="Shang Y."/>
            <person name="Youmans B."/>
            <person name="Ayvaz T."/>
            <person name="Ross M."/>
            <person name="Santibanez J."/>
            <person name="Aqrawi P."/>
            <person name="Gross S."/>
            <person name="Joshi V."/>
            <person name="Fowler G."/>
            <person name="Nazareth L."/>
            <person name="Reid J."/>
            <person name="Worley K."/>
            <person name="Petrosino J."/>
            <person name="Highlander S."/>
            <person name="Gibbs R."/>
        </authorList>
    </citation>
    <scope>NUCLEOTIDE SEQUENCE [LARGE SCALE GENOMIC DNA]</scope>
    <source>
        <strain evidence="3 4">ATCC BAA-614</strain>
    </source>
</reference>
<accession>D5PDI2</accession>
<keyword evidence="4" id="KW-1185">Reference proteome</keyword>
<dbReference type="InterPro" id="IPR002201">
    <property type="entry name" value="Glyco_trans_9"/>
</dbReference>
<dbReference type="GO" id="GO:0005829">
    <property type="term" value="C:cytosol"/>
    <property type="evidence" value="ECO:0007669"/>
    <property type="project" value="TreeGrafter"/>
</dbReference>
<dbReference type="EMBL" id="ADNV01000294">
    <property type="protein sequence ID" value="EFG75908.1"/>
    <property type="molecule type" value="Genomic_DNA"/>
</dbReference>
<organism evidence="3 4">
    <name type="scientific">Mycobacterium parascrofulaceum ATCC BAA-614</name>
    <dbReference type="NCBI Taxonomy" id="525368"/>
    <lineage>
        <taxon>Bacteria</taxon>
        <taxon>Bacillati</taxon>
        <taxon>Actinomycetota</taxon>
        <taxon>Actinomycetes</taxon>
        <taxon>Mycobacteriales</taxon>
        <taxon>Mycobacteriaceae</taxon>
        <taxon>Mycobacterium</taxon>
        <taxon>Mycobacterium simiae complex</taxon>
    </lineage>
</organism>
<keyword evidence="1" id="KW-0328">Glycosyltransferase</keyword>
<dbReference type="HOGENOM" id="CLU_038371_0_1_11"/>
<keyword evidence="2 3" id="KW-0808">Transferase</keyword>
<dbReference type="InterPro" id="IPR051199">
    <property type="entry name" value="LPS_LOS_Heptosyltrfase"/>
</dbReference>
<dbReference type="Gene3D" id="3.40.50.2000">
    <property type="entry name" value="Glycogen Phosphorylase B"/>
    <property type="match status" value="2"/>
</dbReference>
<evidence type="ECO:0000256" key="1">
    <source>
        <dbReference type="ARBA" id="ARBA00022676"/>
    </source>
</evidence>
<dbReference type="PANTHER" id="PTHR30160">
    <property type="entry name" value="TETRAACYLDISACCHARIDE 4'-KINASE-RELATED"/>
    <property type="match status" value="1"/>
</dbReference>
<gene>
    <name evidence="3" type="ORF">HMPREF0591_4226</name>
</gene>
<evidence type="ECO:0000313" key="3">
    <source>
        <dbReference type="EMBL" id="EFG75908.1"/>
    </source>
</evidence>
<dbReference type="eggNOG" id="COG0859">
    <property type="taxonomic scope" value="Bacteria"/>
</dbReference>
<dbReference type="GO" id="GO:0008713">
    <property type="term" value="F:ADP-heptose-lipopolysaccharide heptosyltransferase activity"/>
    <property type="evidence" value="ECO:0007669"/>
    <property type="project" value="TreeGrafter"/>
</dbReference>
<dbReference type="AlphaFoldDB" id="D5PDI2"/>
<evidence type="ECO:0000256" key="2">
    <source>
        <dbReference type="ARBA" id="ARBA00022679"/>
    </source>
</evidence>